<reference evidence="2 3" key="1">
    <citation type="submission" date="2017-06" db="EMBL/GenBank/DDBJ databases">
        <authorList>
            <person name="Kim H.J."/>
            <person name="Triplett B.A."/>
        </authorList>
    </citation>
    <scope>NUCLEOTIDE SEQUENCE [LARGE SCALE GENOMIC DNA]</scope>
    <source>
        <strain evidence="2 3">CGMCC 4.5593</strain>
    </source>
</reference>
<gene>
    <name evidence="2" type="ORF">SAMN05421812_117134</name>
</gene>
<dbReference type="PANTHER" id="PTHR33990">
    <property type="entry name" value="PROTEIN YJDN-RELATED"/>
    <property type="match status" value="1"/>
</dbReference>
<sequence>MQKITPYLWFDGQAEEAAAHYVSIFKNARVVDVARMGPEGPALTVTFEIDGQRFVALNGGPQFTFTEAVSLYVGCADQAEVDELWERLSEGGEKGQCGWLKDRYGLSWQVVPDVLGELMSDPDPRKAARVGQAMMTMTKIEIQGLRDAYAAAG</sequence>
<organism evidence="2 3">
    <name type="scientific">Asanoa hainanensis</name>
    <dbReference type="NCBI Taxonomy" id="560556"/>
    <lineage>
        <taxon>Bacteria</taxon>
        <taxon>Bacillati</taxon>
        <taxon>Actinomycetota</taxon>
        <taxon>Actinomycetes</taxon>
        <taxon>Micromonosporales</taxon>
        <taxon>Micromonosporaceae</taxon>
        <taxon>Asanoa</taxon>
    </lineage>
</organism>
<dbReference type="PIRSF" id="PIRSF021700">
    <property type="entry name" value="3_dmu_93_MTrfase"/>
    <property type="match status" value="1"/>
</dbReference>
<evidence type="ECO:0000259" key="1">
    <source>
        <dbReference type="Pfam" id="PF06983"/>
    </source>
</evidence>
<evidence type="ECO:0000313" key="3">
    <source>
        <dbReference type="Proteomes" id="UP000198362"/>
    </source>
</evidence>
<dbReference type="AlphaFoldDB" id="A0A239PCB5"/>
<dbReference type="GO" id="GO:0008168">
    <property type="term" value="F:methyltransferase activity"/>
    <property type="evidence" value="ECO:0007669"/>
    <property type="project" value="UniProtKB-KW"/>
</dbReference>
<dbReference type="Proteomes" id="UP000198362">
    <property type="component" value="Unassembled WGS sequence"/>
</dbReference>
<dbReference type="OrthoDB" id="9806473at2"/>
<dbReference type="InterPro" id="IPR029068">
    <property type="entry name" value="Glyas_Bleomycin-R_OHBP_Dase"/>
</dbReference>
<dbReference type="EMBL" id="FZPH01000017">
    <property type="protein sequence ID" value="SNT64613.1"/>
    <property type="molecule type" value="Genomic_DNA"/>
</dbReference>
<protein>
    <submittedName>
        <fullName evidence="2">Glyoxalase superfamily enzyme, possibly 3-demethylubiquinone-9 3-methyltransferase</fullName>
    </submittedName>
</protein>
<keyword evidence="2" id="KW-0808">Transferase</keyword>
<accession>A0A239PCB5</accession>
<name>A0A239PCB5_9ACTN</name>
<dbReference type="InterPro" id="IPR028973">
    <property type="entry name" value="PhnB-like"/>
</dbReference>
<keyword evidence="2" id="KW-0489">Methyltransferase</keyword>
<dbReference type="RefSeq" id="WP_089254490.1">
    <property type="nucleotide sequence ID" value="NZ_FZPH01000017.1"/>
</dbReference>
<proteinExistence type="predicted"/>
<keyword evidence="3" id="KW-1185">Reference proteome</keyword>
<keyword evidence="2" id="KW-0830">Ubiquinone</keyword>
<dbReference type="InterPro" id="IPR009725">
    <property type="entry name" value="3_dmu_93_MTrfase"/>
</dbReference>
<dbReference type="PANTHER" id="PTHR33990:SF2">
    <property type="entry name" value="PHNB-LIKE DOMAIN-CONTAINING PROTEIN"/>
    <property type="match status" value="1"/>
</dbReference>
<dbReference type="SUPFAM" id="SSF54593">
    <property type="entry name" value="Glyoxalase/Bleomycin resistance protein/Dihydroxybiphenyl dioxygenase"/>
    <property type="match status" value="1"/>
</dbReference>
<dbReference type="Gene3D" id="3.10.180.10">
    <property type="entry name" value="2,3-Dihydroxybiphenyl 1,2-Dioxygenase, domain 1"/>
    <property type="match status" value="1"/>
</dbReference>
<dbReference type="CDD" id="cd06588">
    <property type="entry name" value="PhnB_like"/>
    <property type="match status" value="1"/>
</dbReference>
<evidence type="ECO:0000313" key="2">
    <source>
        <dbReference type="EMBL" id="SNT64613.1"/>
    </source>
</evidence>
<feature type="domain" description="PhnB-like" evidence="1">
    <location>
        <begin position="2"/>
        <end position="111"/>
    </location>
</feature>
<dbReference type="Pfam" id="PF06983">
    <property type="entry name" value="3-dmu-9_3-mt"/>
    <property type="match status" value="1"/>
</dbReference>
<dbReference type="GO" id="GO:0032259">
    <property type="term" value="P:methylation"/>
    <property type="evidence" value="ECO:0007669"/>
    <property type="project" value="UniProtKB-KW"/>
</dbReference>